<accession>A0A8H2NSJ8</accession>
<reference evidence="2 3" key="1">
    <citation type="submission" date="2019-09" db="EMBL/GenBank/DDBJ databases">
        <authorList>
            <person name="Chandra G."/>
            <person name="Truman W A."/>
        </authorList>
    </citation>
    <scope>NUCLEOTIDE SEQUENCE [LARGE SCALE GENOMIC DNA]</scope>
    <source>
        <strain evidence="2">PS900</strain>
    </source>
</reference>
<evidence type="ECO:0008006" key="4">
    <source>
        <dbReference type="Google" id="ProtNLM"/>
    </source>
</evidence>
<organism evidence="2 3">
    <name type="scientific">Pseudomonas fluorescens</name>
    <dbReference type="NCBI Taxonomy" id="294"/>
    <lineage>
        <taxon>Bacteria</taxon>
        <taxon>Pseudomonadati</taxon>
        <taxon>Pseudomonadota</taxon>
        <taxon>Gammaproteobacteria</taxon>
        <taxon>Pseudomonadales</taxon>
        <taxon>Pseudomonadaceae</taxon>
        <taxon>Pseudomonas</taxon>
    </lineage>
</organism>
<feature type="coiled-coil region" evidence="1">
    <location>
        <begin position="219"/>
        <end position="296"/>
    </location>
</feature>
<keyword evidence="1" id="KW-0175">Coiled coil</keyword>
<name>A0A8H2NSJ8_PSEFL</name>
<dbReference type="AlphaFoldDB" id="A0A8H2NSJ8"/>
<gene>
    <name evidence="2" type="ORF">PS900_02922</name>
</gene>
<protein>
    <recommendedName>
        <fullName evidence="4">Toxin</fullName>
    </recommendedName>
</protein>
<dbReference type="CDD" id="cd22657">
    <property type="entry name" value="ClyA_XaxA-like"/>
    <property type="match status" value="1"/>
</dbReference>
<evidence type="ECO:0000313" key="2">
    <source>
        <dbReference type="EMBL" id="VVP02662.1"/>
    </source>
</evidence>
<dbReference type="SUPFAM" id="SSF58100">
    <property type="entry name" value="Bacterial hemolysins"/>
    <property type="match status" value="1"/>
</dbReference>
<dbReference type="NCBIfam" id="NF033928">
    <property type="entry name" value="alph_xenorhab_A"/>
    <property type="match status" value="1"/>
</dbReference>
<dbReference type="Proteomes" id="UP000325723">
    <property type="component" value="Unassembled WGS sequence"/>
</dbReference>
<sequence>MLATQEQIITAEELNSLTSDFMGAVSGTLEGVERERGLLVTNDDVRKIKRYVNAGLALPIEIDEIEQIHKYDQLNIAGLKSADMQNLYKSMRIHAETWSPLESNMKRVGSDLHVFADNFTSSGQSITNYLMTLPSYISGVGKIGSLSPEEIDNLPEIQLTGDEKQKIPALLELVDELKTVITEHSASTQTTKAQITEFKREISNSLKPALGLKIALCNSNNFNEEIKLLSDRLDILNQRINEKLAEIEEYSESKWWGLFGGAVGFLVTSTIYGAKAKKARNELDLLTTERREIETKIATSNKILASLRAFETSLQDLQIRIEDAAGSSSNLESLWELIQAYVDSSCKKLDGVTNAMYLVSFVTRLTTMMDNWSAIKKQAGDLLTAFNKATRNA</sequence>
<comment type="caution">
    <text evidence="2">The sequence shown here is derived from an EMBL/GenBank/DDBJ whole genome shotgun (WGS) entry which is preliminary data.</text>
</comment>
<dbReference type="Gene3D" id="1.20.1170.10">
    <property type="match status" value="1"/>
</dbReference>
<proteinExistence type="predicted"/>
<dbReference type="EMBL" id="CABVIE010000008">
    <property type="protein sequence ID" value="VVP02662.1"/>
    <property type="molecule type" value="Genomic_DNA"/>
</dbReference>
<evidence type="ECO:0000313" key="3">
    <source>
        <dbReference type="Proteomes" id="UP000325723"/>
    </source>
</evidence>
<dbReference type="RefSeq" id="WP_150758030.1">
    <property type="nucleotide sequence ID" value="NZ_CABVIE010000008.1"/>
</dbReference>
<evidence type="ECO:0000256" key="1">
    <source>
        <dbReference type="SAM" id="Coils"/>
    </source>
</evidence>